<dbReference type="GO" id="GO:0008142">
    <property type="term" value="F:oxysterol binding"/>
    <property type="evidence" value="ECO:0007669"/>
    <property type="project" value="InterPro"/>
</dbReference>
<dbReference type="PANTHER" id="PTHR24237:SF35">
    <property type="entry name" value="G-PROTEIN COUPLED RECEPTOR 141-RELATED"/>
    <property type="match status" value="1"/>
</dbReference>
<reference evidence="10" key="2">
    <citation type="submission" date="2025-08" db="UniProtKB">
        <authorList>
            <consortium name="Ensembl"/>
        </authorList>
    </citation>
    <scope>IDENTIFICATION</scope>
</reference>
<keyword evidence="6" id="KW-0675">Receptor</keyword>
<protein>
    <recommendedName>
        <fullName evidence="9">G-protein coupled receptors family 1 profile domain-containing protein</fullName>
    </recommendedName>
</protein>
<dbReference type="InterPro" id="IPR017452">
    <property type="entry name" value="GPCR_Rhodpsn_7TM"/>
</dbReference>
<organism evidence="10 11">
    <name type="scientific">Scleropages formosus</name>
    <name type="common">Asian bonytongue</name>
    <name type="synonym">Osteoglossum formosum</name>
    <dbReference type="NCBI Taxonomy" id="113540"/>
    <lineage>
        <taxon>Eukaryota</taxon>
        <taxon>Metazoa</taxon>
        <taxon>Chordata</taxon>
        <taxon>Craniata</taxon>
        <taxon>Vertebrata</taxon>
        <taxon>Euteleostomi</taxon>
        <taxon>Actinopterygii</taxon>
        <taxon>Neopterygii</taxon>
        <taxon>Teleostei</taxon>
        <taxon>Osteoglossocephala</taxon>
        <taxon>Osteoglossomorpha</taxon>
        <taxon>Osteoglossiformes</taxon>
        <taxon>Osteoglossidae</taxon>
        <taxon>Scleropages</taxon>
    </lineage>
</organism>
<dbReference type="PRINTS" id="PR01157">
    <property type="entry name" value="P2YPURNOCPTR"/>
</dbReference>
<dbReference type="OrthoDB" id="9947118at2759"/>
<feature type="transmembrane region" description="Helical" evidence="8">
    <location>
        <begin position="183"/>
        <end position="208"/>
    </location>
</feature>
<dbReference type="Proteomes" id="UP000694397">
    <property type="component" value="Chromosome 3"/>
</dbReference>
<keyword evidence="3 8" id="KW-1133">Transmembrane helix</keyword>
<evidence type="ECO:0000256" key="3">
    <source>
        <dbReference type="ARBA" id="ARBA00022989"/>
    </source>
</evidence>
<feature type="transmembrane region" description="Helical" evidence="8">
    <location>
        <begin position="228"/>
        <end position="250"/>
    </location>
</feature>
<dbReference type="Ensembl" id="ENSSFOT00015024847.2">
    <property type="protein sequence ID" value="ENSSFOP00015024579.2"/>
    <property type="gene ID" value="ENSSFOG00015015807.2"/>
</dbReference>
<evidence type="ECO:0000313" key="10">
    <source>
        <dbReference type="Ensembl" id="ENSSFOP00015024579.2"/>
    </source>
</evidence>
<sequence>IYTHNAICQKSVLFCFPSTLLVSMYTVALIGGTTGIVFMSLILKHQHDNLSITNISILNLVVAHGLFLLTLPFRIDYYITNYWRYCFSFCKLVSIAAHTHLYLTFFFYISILVVRFLPSFGWKPMHFQYPLIAFLFSATIWILFMVGFFTPLWIKYGKLNIYNETKCFKFHTEIKDHVVTINIMIAAIVLAVACTTLTIQCFILLKMVRANHCNLLSQQEFRAQLKNFWFISIMVICFLPYHIFRIYYVLNDTKNQQLLKYNETFLAISALCCLDLLTFISNNLYFLFLTDTNIVWFILVCRLPERLQKK</sequence>
<dbReference type="PANTHER" id="PTHR24237">
    <property type="entry name" value="G-PROTEIN COUPLED RECEPTOR"/>
    <property type="match status" value="1"/>
</dbReference>
<dbReference type="Gene3D" id="1.20.1070.10">
    <property type="entry name" value="Rhodopsin 7-helix transmembrane proteins"/>
    <property type="match status" value="1"/>
</dbReference>
<keyword evidence="5 8" id="KW-0472">Membrane</keyword>
<comment type="subcellular location">
    <subcellularLocation>
        <location evidence="1">Membrane</location>
        <topology evidence="1">Multi-pass membrane protein</topology>
    </subcellularLocation>
</comment>
<evidence type="ECO:0000256" key="2">
    <source>
        <dbReference type="ARBA" id="ARBA00022692"/>
    </source>
</evidence>
<dbReference type="GeneTree" id="ENSGT01030000234518"/>
<proteinExistence type="predicted"/>
<evidence type="ECO:0000256" key="6">
    <source>
        <dbReference type="ARBA" id="ARBA00023170"/>
    </source>
</evidence>
<feature type="transmembrane region" description="Helical" evidence="8">
    <location>
        <begin position="95"/>
        <end position="117"/>
    </location>
</feature>
<feature type="domain" description="G-protein coupled receptors family 1 profile" evidence="9">
    <location>
        <begin position="34"/>
        <end position="279"/>
    </location>
</feature>
<evidence type="ECO:0000256" key="4">
    <source>
        <dbReference type="ARBA" id="ARBA00023040"/>
    </source>
</evidence>
<dbReference type="GO" id="GO:0004930">
    <property type="term" value="F:G protein-coupled receptor activity"/>
    <property type="evidence" value="ECO:0007669"/>
    <property type="project" value="UniProtKB-KW"/>
</dbReference>
<evidence type="ECO:0000256" key="1">
    <source>
        <dbReference type="ARBA" id="ARBA00004141"/>
    </source>
</evidence>
<dbReference type="AlphaFoldDB" id="A0A8C9S0A2"/>
<accession>A0A8C9S0A2</accession>
<feature type="transmembrane region" description="Helical" evidence="8">
    <location>
        <begin position="20"/>
        <end position="43"/>
    </location>
</feature>
<keyword evidence="2 8" id="KW-0812">Transmembrane</keyword>
<keyword evidence="7" id="KW-0807">Transducer</keyword>
<dbReference type="SUPFAM" id="SSF81321">
    <property type="entry name" value="Family A G protein-coupled receptor-like"/>
    <property type="match status" value="1"/>
</dbReference>
<evidence type="ECO:0000256" key="7">
    <source>
        <dbReference type="ARBA" id="ARBA00023224"/>
    </source>
</evidence>
<name>A0A8C9S0A2_SCLFO</name>
<dbReference type="InterPro" id="IPR047160">
    <property type="entry name" value="GP183-like"/>
</dbReference>
<dbReference type="GO" id="GO:0016020">
    <property type="term" value="C:membrane"/>
    <property type="evidence" value="ECO:0007669"/>
    <property type="project" value="UniProtKB-SubCell"/>
</dbReference>
<keyword evidence="4" id="KW-0297">G-protein coupled receptor</keyword>
<feature type="transmembrane region" description="Helical" evidence="8">
    <location>
        <begin position="129"/>
        <end position="154"/>
    </location>
</feature>
<evidence type="ECO:0000256" key="8">
    <source>
        <dbReference type="SAM" id="Phobius"/>
    </source>
</evidence>
<evidence type="ECO:0000259" key="9">
    <source>
        <dbReference type="PROSITE" id="PS50262"/>
    </source>
</evidence>
<reference evidence="10 11" key="1">
    <citation type="submission" date="2019-04" db="EMBL/GenBank/DDBJ databases">
        <authorList>
            <consortium name="Wellcome Sanger Institute Data Sharing"/>
        </authorList>
    </citation>
    <scope>NUCLEOTIDE SEQUENCE [LARGE SCALE GENOMIC DNA]</scope>
</reference>
<reference evidence="10" key="3">
    <citation type="submission" date="2025-09" db="UniProtKB">
        <authorList>
            <consortium name="Ensembl"/>
        </authorList>
    </citation>
    <scope>IDENTIFICATION</scope>
</reference>
<evidence type="ECO:0000256" key="5">
    <source>
        <dbReference type="ARBA" id="ARBA00023136"/>
    </source>
</evidence>
<evidence type="ECO:0000313" key="11">
    <source>
        <dbReference type="Proteomes" id="UP000694397"/>
    </source>
</evidence>
<feature type="transmembrane region" description="Helical" evidence="8">
    <location>
        <begin position="55"/>
        <end position="75"/>
    </location>
</feature>
<keyword evidence="11" id="KW-1185">Reference proteome</keyword>
<dbReference type="PROSITE" id="PS50262">
    <property type="entry name" value="G_PROTEIN_RECEP_F1_2"/>
    <property type="match status" value="1"/>
</dbReference>